<evidence type="ECO:0000313" key="2">
    <source>
        <dbReference type="Proteomes" id="UP000675781"/>
    </source>
</evidence>
<dbReference type="RefSeq" id="WP_212529602.1">
    <property type="nucleotide sequence ID" value="NZ_JAGSOG010000082.1"/>
</dbReference>
<dbReference type="Proteomes" id="UP000675781">
    <property type="component" value="Unassembled WGS sequence"/>
</dbReference>
<dbReference type="SUPFAM" id="SSF56801">
    <property type="entry name" value="Acetyl-CoA synthetase-like"/>
    <property type="match status" value="1"/>
</dbReference>
<reference evidence="1" key="1">
    <citation type="submission" date="2021-04" db="EMBL/GenBank/DDBJ databases">
        <title>Genome based classification of Actinospica acidithermotolerans sp. nov., an actinobacterium isolated from an Indonesian hot spring.</title>
        <authorList>
            <person name="Kusuma A.B."/>
            <person name="Putra K.E."/>
            <person name="Nafisah S."/>
            <person name="Loh J."/>
            <person name="Nouioui I."/>
            <person name="Goodfellow M."/>
        </authorList>
    </citation>
    <scope>NUCLEOTIDE SEQUENCE</scope>
    <source>
        <strain evidence="1">CSCA 57</strain>
    </source>
</reference>
<dbReference type="NCBIfam" id="TIGR03089">
    <property type="entry name" value="TIGR03089 family protein"/>
    <property type="match status" value="1"/>
</dbReference>
<proteinExistence type="predicted"/>
<comment type="caution">
    <text evidence="1">The sequence shown here is derived from an EMBL/GenBank/DDBJ whole genome shotgun (WGS) entry which is preliminary data.</text>
</comment>
<dbReference type="InterPro" id="IPR042099">
    <property type="entry name" value="ANL_N_sf"/>
</dbReference>
<dbReference type="InterPro" id="IPR017523">
    <property type="entry name" value="Rv3268"/>
</dbReference>
<accession>A0A941EU30</accession>
<name>A0A941EU30_9ACTN</name>
<dbReference type="EMBL" id="JAGSOG010000082">
    <property type="protein sequence ID" value="MBR7835089.1"/>
    <property type="molecule type" value="Genomic_DNA"/>
</dbReference>
<keyword evidence="2" id="KW-1185">Reference proteome</keyword>
<dbReference type="AlphaFoldDB" id="A0A941EU30"/>
<dbReference type="Gene3D" id="3.40.50.12780">
    <property type="entry name" value="N-terminal domain of ligase-like"/>
    <property type="match status" value="1"/>
</dbReference>
<evidence type="ECO:0000313" key="1">
    <source>
        <dbReference type="EMBL" id="MBR7835089.1"/>
    </source>
</evidence>
<organism evidence="1 2">
    <name type="scientific">Actinospica durhamensis</name>
    <dbReference type="NCBI Taxonomy" id="1508375"/>
    <lineage>
        <taxon>Bacteria</taxon>
        <taxon>Bacillati</taxon>
        <taxon>Actinomycetota</taxon>
        <taxon>Actinomycetes</taxon>
        <taxon>Catenulisporales</taxon>
        <taxon>Actinospicaceae</taxon>
        <taxon>Actinospica</taxon>
    </lineage>
</organism>
<sequence length="252" mass="26915">MAMASAVPGDLAALWRSRVAANGPRPFLTFHDFGTGERVELSYATMDNWLSKTGNLIQDELMADPGSRFLLAAPPHWMTAVWGLAPLLCSAVLAPWGDAARARFAVAGPADAELDYARACRGERYALSLLPLGRPFPDVPAGFLDYVAEVRAHGDRFSPLDPPNADVPALATADGAALTHRELLETAAEAAAKYPEGARLLISTEHTSADAEGLISWLYAPLVSGGSVVLARGGDEARLERLAEVERAERVR</sequence>
<gene>
    <name evidence="1" type="ORF">KDL01_17575</name>
</gene>
<protein>
    <submittedName>
        <fullName evidence="1">TIGR03089 family protein</fullName>
    </submittedName>
</protein>